<organism evidence="3 4">
    <name type="scientific">Streptomyces laculatispora</name>
    <dbReference type="NCBI Taxonomy" id="887464"/>
    <lineage>
        <taxon>Bacteria</taxon>
        <taxon>Bacillati</taxon>
        <taxon>Actinomycetota</taxon>
        <taxon>Actinomycetes</taxon>
        <taxon>Kitasatosporales</taxon>
        <taxon>Streptomycetaceae</taxon>
        <taxon>Streptomyces</taxon>
    </lineage>
</organism>
<feature type="domain" description="Histidine kinase/HSP90-like ATPase" evidence="2">
    <location>
        <begin position="12"/>
        <end position="119"/>
    </location>
</feature>
<keyword evidence="1" id="KW-0418">Kinase</keyword>
<accession>A0ABY9I6U7</accession>
<dbReference type="Pfam" id="PF13581">
    <property type="entry name" value="HATPase_c_2"/>
    <property type="match status" value="1"/>
</dbReference>
<dbReference type="PANTHER" id="PTHR35526">
    <property type="entry name" value="ANTI-SIGMA-F FACTOR RSBW-RELATED"/>
    <property type="match status" value="1"/>
</dbReference>
<name>A0ABY9I6U7_9ACTN</name>
<dbReference type="SUPFAM" id="SSF55874">
    <property type="entry name" value="ATPase domain of HSP90 chaperone/DNA topoisomerase II/histidine kinase"/>
    <property type="match status" value="1"/>
</dbReference>
<dbReference type="GO" id="GO:0005524">
    <property type="term" value="F:ATP binding"/>
    <property type="evidence" value="ECO:0007669"/>
    <property type="project" value="UniProtKB-KW"/>
</dbReference>
<dbReference type="Proteomes" id="UP001229952">
    <property type="component" value="Chromosome"/>
</dbReference>
<protein>
    <submittedName>
        <fullName evidence="3">ATP-binding protein</fullName>
    </submittedName>
</protein>
<reference evidence="3 4" key="1">
    <citation type="submission" date="2023-03" db="EMBL/GenBank/DDBJ databases">
        <title>Isolation and description of six Streptomyces strains from soil environments, able to metabolize different microbial glucans.</title>
        <authorList>
            <person name="Widen T."/>
            <person name="Larsbrink J."/>
        </authorList>
    </citation>
    <scope>NUCLEOTIDE SEQUENCE [LARGE SCALE GENOMIC DNA]</scope>
    <source>
        <strain evidence="3 4">Mut2</strain>
    </source>
</reference>
<keyword evidence="4" id="KW-1185">Reference proteome</keyword>
<keyword evidence="1" id="KW-0808">Transferase</keyword>
<keyword evidence="3" id="KW-0547">Nucleotide-binding</keyword>
<evidence type="ECO:0000259" key="2">
    <source>
        <dbReference type="Pfam" id="PF13581"/>
    </source>
</evidence>
<dbReference type="EMBL" id="CP120992">
    <property type="protein sequence ID" value="WLQ42591.1"/>
    <property type="molecule type" value="Genomic_DNA"/>
</dbReference>
<evidence type="ECO:0000313" key="4">
    <source>
        <dbReference type="Proteomes" id="UP001229952"/>
    </source>
</evidence>
<gene>
    <name evidence="3" type="ORF">P8A22_23185</name>
</gene>
<evidence type="ECO:0000313" key="3">
    <source>
        <dbReference type="EMBL" id="WLQ42591.1"/>
    </source>
</evidence>
<keyword evidence="3" id="KW-0067">ATP-binding</keyword>
<dbReference type="InterPro" id="IPR050267">
    <property type="entry name" value="Anti-sigma-factor_SerPK"/>
</dbReference>
<dbReference type="Gene3D" id="3.30.565.10">
    <property type="entry name" value="Histidine kinase-like ATPase, C-terminal domain"/>
    <property type="match status" value="1"/>
</dbReference>
<dbReference type="RefSeq" id="WP_306090010.1">
    <property type="nucleotide sequence ID" value="NZ_CP120992.1"/>
</dbReference>
<dbReference type="PANTHER" id="PTHR35526:SF3">
    <property type="entry name" value="ANTI-SIGMA-F FACTOR RSBW"/>
    <property type="match status" value="1"/>
</dbReference>
<dbReference type="InterPro" id="IPR003594">
    <property type="entry name" value="HATPase_dom"/>
</dbReference>
<proteinExistence type="predicted"/>
<sequence>MTPLPFAVDLLAVPEAVPETRRMLRWRFGEADVPGLLLCVSELLTNVIVHVGEGTPVTLRVSGTGSGRVRVELSDPAPGVWPAVRAAGSGDESGRGLLLVDAFALGWGVEQGPYGKTVWCELRAPAGLRPGQVRGRADAVSPGVSG</sequence>
<keyword evidence="1" id="KW-0723">Serine/threonine-protein kinase</keyword>
<evidence type="ECO:0000256" key="1">
    <source>
        <dbReference type="ARBA" id="ARBA00022527"/>
    </source>
</evidence>
<dbReference type="CDD" id="cd16936">
    <property type="entry name" value="HATPase_RsbW-like"/>
    <property type="match status" value="1"/>
</dbReference>
<dbReference type="InterPro" id="IPR036890">
    <property type="entry name" value="HATPase_C_sf"/>
</dbReference>